<dbReference type="Proteomes" id="UP001501442">
    <property type="component" value="Unassembled WGS sequence"/>
</dbReference>
<evidence type="ECO:0000313" key="2">
    <source>
        <dbReference type="EMBL" id="GAA4620931.1"/>
    </source>
</evidence>
<name>A0ABP8U0C8_9ACTN</name>
<protein>
    <submittedName>
        <fullName evidence="2">Uncharacterized protein</fullName>
    </submittedName>
</protein>
<gene>
    <name evidence="2" type="ORF">GCM10023196_006830</name>
</gene>
<comment type="caution">
    <text evidence="2">The sequence shown here is derived from an EMBL/GenBank/DDBJ whole genome shotgun (WGS) entry which is preliminary data.</text>
</comment>
<feature type="compositionally biased region" description="Basic and acidic residues" evidence="1">
    <location>
        <begin position="24"/>
        <end position="45"/>
    </location>
</feature>
<reference evidence="3" key="1">
    <citation type="journal article" date="2019" name="Int. J. Syst. Evol. Microbiol.">
        <title>The Global Catalogue of Microorganisms (GCM) 10K type strain sequencing project: providing services to taxonomists for standard genome sequencing and annotation.</title>
        <authorList>
            <consortium name="The Broad Institute Genomics Platform"/>
            <consortium name="The Broad Institute Genome Sequencing Center for Infectious Disease"/>
            <person name="Wu L."/>
            <person name="Ma J."/>
        </authorList>
    </citation>
    <scope>NUCLEOTIDE SEQUENCE [LARGE SCALE GENOMIC DNA]</scope>
    <source>
        <strain evidence="3">JCM 17939</strain>
    </source>
</reference>
<accession>A0ABP8U0C8</accession>
<evidence type="ECO:0000313" key="3">
    <source>
        <dbReference type="Proteomes" id="UP001501442"/>
    </source>
</evidence>
<proteinExistence type="predicted"/>
<evidence type="ECO:0000256" key="1">
    <source>
        <dbReference type="SAM" id="MobiDB-lite"/>
    </source>
</evidence>
<sequence>MPGFALIGGQHLEQAEQPDAECDKDEHDGKDEHGRSVTRRPECHRRGGRNGPQRIVARIGDDASLEAGLRFRLTERGDVSCVTG</sequence>
<organism evidence="2 3">
    <name type="scientific">Actinoallomurus vinaceus</name>
    <dbReference type="NCBI Taxonomy" id="1080074"/>
    <lineage>
        <taxon>Bacteria</taxon>
        <taxon>Bacillati</taxon>
        <taxon>Actinomycetota</taxon>
        <taxon>Actinomycetes</taxon>
        <taxon>Streptosporangiales</taxon>
        <taxon>Thermomonosporaceae</taxon>
        <taxon>Actinoallomurus</taxon>
    </lineage>
</organism>
<feature type="region of interest" description="Disordered" evidence="1">
    <location>
        <begin position="1"/>
        <end position="56"/>
    </location>
</feature>
<dbReference type="EMBL" id="BAABHK010000001">
    <property type="protein sequence ID" value="GAA4620931.1"/>
    <property type="molecule type" value="Genomic_DNA"/>
</dbReference>
<keyword evidence="3" id="KW-1185">Reference proteome</keyword>